<evidence type="ECO:0000313" key="3">
    <source>
        <dbReference type="EMBL" id="THG96689.1"/>
    </source>
</evidence>
<proteinExistence type="predicted"/>
<comment type="caution">
    <text evidence="3">The sequence shown here is derived from an EMBL/GenBank/DDBJ whole genome shotgun (WGS) entry which is preliminary data.</text>
</comment>
<dbReference type="Gene3D" id="1.20.1530.20">
    <property type="match status" value="1"/>
</dbReference>
<keyword evidence="2" id="KW-1133">Transmembrane helix</keyword>
<dbReference type="Proteomes" id="UP000309038">
    <property type="component" value="Unassembled WGS sequence"/>
</dbReference>
<dbReference type="InterPro" id="IPR004706">
    <property type="entry name" value="Arsenical-R_Acr3"/>
</dbReference>
<dbReference type="GO" id="GO:0015104">
    <property type="term" value="F:antimonite transmembrane transporter activity"/>
    <property type="evidence" value="ECO:0007669"/>
    <property type="project" value="TreeGrafter"/>
</dbReference>
<dbReference type="GO" id="GO:0015105">
    <property type="term" value="F:arsenite transmembrane transporter activity"/>
    <property type="evidence" value="ECO:0007669"/>
    <property type="project" value="TreeGrafter"/>
</dbReference>
<dbReference type="PANTHER" id="PTHR43057">
    <property type="entry name" value="ARSENITE EFFLUX TRANSPORTER"/>
    <property type="match status" value="1"/>
</dbReference>
<organism evidence="3 4">
    <name type="scientific">Hermanssonia centrifuga</name>
    <dbReference type="NCBI Taxonomy" id="98765"/>
    <lineage>
        <taxon>Eukaryota</taxon>
        <taxon>Fungi</taxon>
        <taxon>Dikarya</taxon>
        <taxon>Basidiomycota</taxon>
        <taxon>Agaricomycotina</taxon>
        <taxon>Agaricomycetes</taxon>
        <taxon>Polyporales</taxon>
        <taxon>Meruliaceae</taxon>
        <taxon>Hermanssonia</taxon>
    </lineage>
</organism>
<dbReference type="GO" id="GO:0005886">
    <property type="term" value="C:plasma membrane"/>
    <property type="evidence" value="ECO:0007669"/>
    <property type="project" value="TreeGrafter"/>
</dbReference>
<feature type="transmembrane region" description="Helical" evidence="2">
    <location>
        <begin position="119"/>
        <end position="142"/>
    </location>
</feature>
<evidence type="ECO:0000256" key="2">
    <source>
        <dbReference type="SAM" id="Phobius"/>
    </source>
</evidence>
<feature type="transmembrane region" description="Helical" evidence="2">
    <location>
        <begin position="14"/>
        <end position="36"/>
    </location>
</feature>
<evidence type="ECO:0000256" key="1">
    <source>
        <dbReference type="ARBA" id="ARBA00022448"/>
    </source>
</evidence>
<dbReference type="InterPro" id="IPR038770">
    <property type="entry name" value="Na+/solute_symporter_sf"/>
</dbReference>
<accession>A0A4S4KJ77</accession>
<reference evidence="3 4" key="1">
    <citation type="submission" date="2019-02" db="EMBL/GenBank/DDBJ databases">
        <title>Genome sequencing of the rare red list fungi Phlebia centrifuga.</title>
        <authorList>
            <person name="Buettner E."/>
            <person name="Kellner H."/>
        </authorList>
    </citation>
    <scope>NUCLEOTIDE SEQUENCE [LARGE SCALE GENOMIC DNA]</scope>
    <source>
        <strain evidence="3 4">DSM 108282</strain>
    </source>
</reference>
<keyword evidence="4" id="KW-1185">Reference proteome</keyword>
<feature type="transmembrane region" description="Helical" evidence="2">
    <location>
        <begin position="92"/>
        <end position="113"/>
    </location>
</feature>
<dbReference type="PANTHER" id="PTHR43057:SF1">
    <property type="entry name" value="ARSENICAL-RESISTANCE PROTEIN 3"/>
    <property type="match status" value="1"/>
</dbReference>
<dbReference type="AlphaFoldDB" id="A0A4S4KJ77"/>
<keyword evidence="1" id="KW-0813">Transport</keyword>
<sequence length="187" mass="21143">MLTFTSTHFFYNRFLPLFSPVALLGLLYTIVVMFAYQGHHILHNLRPVFRVFVPMILYFAIMWSAAFALVWQLSLRKNKRKAWGYEMAAVQAFTAGSNNFELAIAVTIAVYGVGSDQALAATIGPLVEVPVLLALTWVALFLRRRLLWNHDETDAEGEETQQENVNKERAEEKSVVVGYVTTDETPA</sequence>
<keyword evidence="2" id="KW-0812">Transmembrane</keyword>
<gene>
    <name evidence="3" type="ORF">EW026_g5185</name>
</gene>
<evidence type="ECO:0000313" key="4">
    <source>
        <dbReference type="Proteomes" id="UP000309038"/>
    </source>
</evidence>
<evidence type="ECO:0008006" key="5">
    <source>
        <dbReference type="Google" id="ProtNLM"/>
    </source>
</evidence>
<keyword evidence="2" id="KW-0472">Membrane</keyword>
<name>A0A4S4KJ77_9APHY</name>
<dbReference type="GO" id="GO:0015297">
    <property type="term" value="F:antiporter activity"/>
    <property type="evidence" value="ECO:0007669"/>
    <property type="project" value="InterPro"/>
</dbReference>
<dbReference type="EMBL" id="SGPJ01000216">
    <property type="protein sequence ID" value="THG96689.1"/>
    <property type="molecule type" value="Genomic_DNA"/>
</dbReference>
<protein>
    <recommendedName>
        <fullName evidence="5">Arsenite transporter</fullName>
    </recommendedName>
</protein>
<feature type="transmembrane region" description="Helical" evidence="2">
    <location>
        <begin position="48"/>
        <end position="71"/>
    </location>
</feature>